<proteinExistence type="predicted"/>
<organism evidence="1 2">
    <name type="scientific">Sphingomonas corticis</name>
    <dbReference type="NCBI Taxonomy" id="2722791"/>
    <lineage>
        <taxon>Bacteria</taxon>
        <taxon>Pseudomonadati</taxon>
        <taxon>Pseudomonadota</taxon>
        <taxon>Alphaproteobacteria</taxon>
        <taxon>Sphingomonadales</taxon>
        <taxon>Sphingomonadaceae</taxon>
        <taxon>Sphingomonas</taxon>
    </lineage>
</organism>
<evidence type="ECO:0000313" key="2">
    <source>
        <dbReference type="Proteomes" id="UP000732399"/>
    </source>
</evidence>
<keyword evidence="2" id="KW-1185">Reference proteome</keyword>
<protein>
    <recommendedName>
        <fullName evidence="3">STAS/SEC14 domain-containing protein</fullName>
    </recommendedName>
</protein>
<evidence type="ECO:0008006" key="3">
    <source>
        <dbReference type="Google" id="ProtNLM"/>
    </source>
</evidence>
<gene>
    <name evidence="1" type="ORF">HBH26_06600</name>
</gene>
<dbReference type="Proteomes" id="UP000732399">
    <property type="component" value="Unassembled WGS sequence"/>
</dbReference>
<name>A0ABX1CRC8_9SPHN</name>
<evidence type="ECO:0000313" key="1">
    <source>
        <dbReference type="EMBL" id="NJR78287.1"/>
    </source>
</evidence>
<dbReference type="EMBL" id="JAAVJH010000003">
    <property type="protein sequence ID" value="NJR78287.1"/>
    <property type="molecule type" value="Genomic_DNA"/>
</dbReference>
<sequence length="127" mass="13901">MYDLHFDPGERVLYIRMHGFWSAELLARFGAEVFAAGARIREQHDGFAILTDARACPVQSGEVAAGLHDLSLRSAAMNPAPIATVVSSALVALQGRRVLTPSNYRVFVDYGEALAWIDAAWVRRDAA</sequence>
<dbReference type="RefSeq" id="WP_168133797.1">
    <property type="nucleotide sequence ID" value="NZ_JAAVJH010000003.1"/>
</dbReference>
<accession>A0ABX1CRC8</accession>
<reference evidence="1 2" key="1">
    <citation type="submission" date="2020-03" db="EMBL/GenBank/DDBJ databases">
        <authorList>
            <person name="Wang L."/>
            <person name="He N."/>
            <person name="Li Y."/>
            <person name="Fang Y."/>
            <person name="Zhang F."/>
        </authorList>
    </citation>
    <scope>NUCLEOTIDE SEQUENCE [LARGE SCALE GENOMIC DNA]</scope>
    <source>
        <strain evidence="1 2">36D10-4-7</strain>
    </source>
</reference>
<comment type="caution">
    <text evidence="1">The sequence shown here is derived from an EMBL/GenBank/DDBJ whole genome shotgun (WGS) entry which is preliminary data.</text>
</comment>